<keyword evidence="1" id="KW-0472">Membrane</keyword>
<keyword evidence="1" id="KW-0812">Transmembrane</keyword>
<organism evidence="2 3">
    <name type="scientific">Paramecium sonneborni</name>
    <dbReference type="NCBI Taxonomy" id="65129"/>
    <lineage>
        <taxon>Eukaryota</taxon>
        <taxon>Sar</taxon>
        <taxon>Alveolata</taxon>
        <taxon>Ciliophora</taxon>
        <taxon>Intramacronucleata</taxon>
        <taxon>Oligohymenophorea</taxon>
        <taxon>Peniculida</taxon>
        <taxon>Parameciidae</taxon>
        <taxon>Paramecium</taxon>
    </lineage>
</organism>
<evidence type="ECO:0008006" key="4">
    <source>
        <dbReference type="Google" id="ProtNLM"/>
    </source>
</evidence>
<proteinExistence type="predicted"/>
<evidence type="ECO:0000256" key="1">
    <source>
        <dbReference type="SAM" id="Phobius"/>
    </source>
</evidence>
<reference evidence="2" key="1">
    <citation type="submission" date="2021-01" db="EMBL/GenBank/DDBJ databases">
        <authorList>
            <consortium name="Genoscope - CEA"/>
            <person name="William W."/>
        </authorList>
    </citation>
    <scope>NUCLEOTIDE SEQUENCE</scope>
</reference>
<evidence type="ECO:0000313" key="3">
    <source>
        <dbReference type="Proteomes" id="UP000692954"/>
    </source>
</evidence>
<keyword evidence="3" id="KW-1185">Reference proteome</keyword>
<sequence>MDLKLVNGQKLQEKIPFNIIISLIISTTMENYQILQILIIVIYRPIFLKFQKNMNNQILHLIKIQQLKTYHQKYFYHQDQYLLIEQNQGHIHHLVENWKNIFDINKQVVSIIKNQQYK</sequence>
<dbReference type="AlphaFoldDB" id="A0A8S1R8N8"/>
<gene>
    <name evidence="2" type="ORF">PSON_ATCC_30995.1.T1460099</name>
</gene>
<dbReference type="Proteomes" id="UP000692954">
    <property type="component" value="Unassembled WGS sequence"/>
</dbReference>
<keyword evidence="1" id="KW-1133">Transmembrane helix</keyword>
<accession>A0A8S1R8N8</accession>
<feature type="transmembrane region" description="Helical" evidence="1">
    <location>
        <begin position="20"/>
        <end position="43"/>
    </location>
</feature>
<name>A0A8S1R8N8_9CILI</name>
<comment type="caution">
    <text evidence="2">The sequence shown here is derived from an EMBL/GenBank/DDBJ whole genome shotgun (WGS) entry which is preliminary data.</text>
</comment>
<evidence type="ECO:0000313" key="2">
    <source>
        <dbReference type="EMBL" id="CAD8123673.1"/>
    </source>
</evidence>
<dbReference type="EMBL" id="CAJJDN010000146">
    <property type="protein sequence ID" value="CAD8123673.1"/>
    <property type="molecule type" value="Genomic_DNA"/>
</dbReference>
<protein>
    <recommendedName>
        <fullName evidence="4">Transmembrane protein</fullName>
    </recommendedName>
</protein>